<accession>A0A6G0Z8A8</accession>
<sequence length="154" mass="18515">MDSYYIIKSEASAQFLNSYSSITSRNNAPVSNYGGGFRFKSEYHWCIIEVKSKHFPTVFKKIEKNKKKMTEKREFYAKPLKKFKLLRNLLKMRKITMRLNFKFLRNSSKSLAFSLLSIKLFWTYQKTRKFNTKFLIIQILTKIRQIPEYLQIIL</sequence>
<evidence type="ECO:0000313" key="2">
    <source>
        <dbReference type="Proteomes" id="UP000478052"/>
    </source>
</evidence>
<organism evidence="1 2">
    <name type="scientific">Aphis craccivora</name>
    <name type="common">Cowpea aphid</name>
    <dbReference type="NCBI Taxonomy" id="307492"/>
    <lineage>
        <taxon>Eukaryota</taxon>
        <taxon>Metazoa</taxon>
        <taxon>Ecdysozoa</taxon>
        <taxon>Arthropoda</taxon>
        <taxon>Hexapoda</taxon>
        <taxon>Insecta</taxon>
        <taxon>Pterygota</taxon>
        <taxon>Neoptera</taxon>
        <taxon>Paraneoptera</taxon>
        <taxon>Hemiptera</taxon>
        <taxon>Sternorrhyncha</taxon>
        <taxon>Aphidomorpha</taxon>
        <taxon>Aphidoidea</taxon>
        <taxon>Aphididae</taxon>
        <taxon>Aphidini</taxon>
        <taxon>Aphis</taxon>
        <taxon>Aphis</taxon>
    </lineage>
</organism>
<gene>
    <name evidence="1" type="ORF">FWK35_00015203</name>
</gene>
<comment type="caution">
    <text evidence="1">The sequence shown here is derived from an EMBL/GenBank/DDBJ whole genome shotgun (WGS) entry which is preliminary data.</text>
</comment>
<name>A0A6G0Z8A8_APHCR</name>
<evidence type="ECO:0000313" key="1">
    <source>
        <dbReference type="EMBL" id="KAF0766774.1"/>
    </source>
</evidence>
<dbReference type="OrthoDB" id="21128at2759"/>
<proteinExistence type="predicted"/>
<dbReference type="EMBL" id="VUJU01001109">
    <property type="protein sequence ID" value="KAF0766774.1"/>
    <property type="molecule type" value="Genomic_DNA"/>
</dbReference>
<dbReference type="Proteomes" id="UP000478052">
    <property type="component" value="Unassembled WGS sequence"/>
</dbReference>
<keyword evidence="2" id="KW-1185">Reference proteome</keyword>
<dbReference type="AlphaFoldDB" id="A0A6G0Z8A8"/>
<reference evidence="1 2" key="1">
    <citation type="submission" date="2019-08" db="EMBL/GenBank/DDBJ databases">
        <title>Whole genome of Aphis craccivora.</title>
        <authorList>
            <person name="Voronova N.V."/>
            <person name="Shulinski R.S."/>
            <person name="Bandarenka Y.V."/>
            <person name="Zhorov D.G."/>
            <person name="Warner D."/>
        </authorList>
    </citation>
    <scope>NUCLEOTIDE SEQUENCE [LARGE SCALE GENOMIC DNA]</scope>
    <source>
        <strain evidence="1">180601</strain>
        <tissue evidence="1">Whole Body</tissue>
    </source>
</reference>
<protein>
    <submittedName>
        <fullName evidence="1">Uncharacterized protein</fullName>
    </submittedName>
</protein>